<dbReference type="PROSITE" id="PS51257">
    <property type="entry name" value="PROKAR_LIPOPROTEIN"/>
    <property type="match status" value="1"/>
</dbReference>
<feature type="signal peptide" evidence="1">
    <location>
        <begin position="1"/>
        <end position="18"/>
    </location>
</feature>
<evidence type="ECO:0000313" key="3">
    <source>
        <dbReference type="Proteomes" id="UP000258927"/>
    </source>
</evidence>
<dbReference type="RefSeq" id="WP_117394920.1">
    <property type="nucleotide sequence ID" value="NZ_CP021330.1"/>
</dbReference>
<accession>A0A2R4MB60</accession>
<keyword evidence="3" id="KW-1185">Reference proteome</keyword>
<evidence type="ECO:0000313" key="2">
    <source>
        <dbReference type="EMBL" id="AVX03184.1"/>
    </source>
</evidence>
<dbReference type="KEGG" id="mmyr:MXMO3_00650"/>
<evidence type="ECO:0000256" key="1">
    <source>
        <dbReference type="SAM" id="SignalP"/>
    </source>
</evidence>
<name>A0A2R4MB60_9HYPH</name>
<gene>
    <name evidence="2" type="ORF">MXMO3_00650</name>
</gene>
<organism evidence="2 3">
    <name type="scientific">Maritalea myrionectae</name>
    <dbReference type="NCBI Taxonomy" id="454601"/>
    <lineage>
        <taxon>Bacteria</taxon>
        <taxon>Pseudomonadati</taxon>
        <taxon>Pseudomonadota</taxon>
        <taxon>Alphaproteobacteria</taxon>
        <taxon>Hyphomicrobiales</taxon>
        <taxon>Devosiaceae</taxon>
        <taxon>Maritalea</taxon>
    </lineage>
</organism>
<sequence>MRKFGVLLAALILSGCSAATRTGAELEQKSSNNSFISAKSDMVAISLPNARKIMRELKSCYDGYRRKVTMPGRIYDGIPYPGASIVMEFKAELTNEDGKERLVVWKQDHGVTQLSDKTKGFVVMSSTQLEAAGDGTKVNSHHIFQYGFIHDSLVKWMRGDKSDCF</sequence>
<dbReference type="Proteomes" id="UP000258927">
    <property type="component" value="Chromosome"/>
</dbReference>
<feature type="chain" id="PRO_5015331173" description="Lipoprotein" evidence="1">
    <location>
        <begin position="19"/>
        <end position="165"/>
    </location>
</feature>
<reference evidence="2 3" key="1">
    <citation type="submission" date="2017-05" db="EMBL/GenBank/DDBJ databases">
        <title>Genome Analysis of Maritalea myrionectae HL2708#5.</title>
        <authorList>
            <consortium name="Cotde Inc.-PKNU"/>
            <person name="Jang D."/>
            <person name="Oh H.-M."/>
        </authorList>
    </citation>
    <scope>NUCLEOTIDE SEQUENCE [LARGE SCALE GENOMIC DNA]</scope>
    <source>
        <strain evidence="2 3">HL2708#5</strain>
    </source>
</reference>
<keyword evidence="1" id="KW-0732">Signal</keyword>
<dbReference type="AlphaFoldDB" id="A0A2R4MB60"/>
<dbReference type="EMBL" id="CP021330">
    <property type="protein sequence ID" value="AVX03184.1"/>
    <property type="molecule type" value="Genomic_DNA"/>
</dbReference>
<protein>
    <recommendedName>
        <fullName evidence="4">Lipoprotein</fullName>
    </recommendedName>
</protein>
<proteinExistence type="predicted"/>
<evidence type="ECO:0008006" key="4">
    <source>
        <dbReference type="Google" id="ProtNLM"/>
    </source>
</evidence>